<dbReference type="UniPathway" id="UPA00142">
    <property type="reaction ID" value="UER00209"/>
</dbReference>
<dbReference type="PANTHER" id="PTHR13295:SF4">
    <property type="entry name" value="GLUTAMATE--CYSTEINE LIGASE REGULATORY SUBUNIT"/>
    <property type="match status" value="1"/>
</dbReference>
<comment type="pathway">
    <text evidence="1">Sulfur metabolism; glutathione biosynthesis; glutathione from L-cysteine and L-glutamate: step 1/2.</text>
</comment>
<accession>A0A7I8VKC0</accession>
<feature type="domain" description="NADP-dependent oxidoreductase" evidence="9">
    <location>
        <begin position="77"/>
        <end position="200"/>
    </location>
</feature>
<dbReference type="GO" id="GO:0006750">
    <property type="term" value="P:glutathione biosynthetic process"/>
    <property type="evidence" value="ECO:0007669"/>
    <property type="project" value="UniProtKB-UniPathway"/>
</dbReference>
<dbReference type="AlphaFoldDB" id="A0A7I8VKC0"/>
<gene>
    <name evidence="10" type="ORF">DGYR_LOCUS5325</name>
</gene>
<evidence type="ECO:0000256" key="2">
    <source>
        <dbReference type="ARBA" id="ARBA00008612"/>
    </source>
</evidence>
<evidence type="ECO:0000256" key="7">
    <source>
        <dbReference type="ARBA" id="ARBA00031732"/>
    </source>
</evidence>
<dbReference type="Pfam" id="PF00248">
    <property type="entry name" value="Aldo_ket_red"/>
    <property type="match status" value="1"/>
</dbReference>
<dbReference type="InterPro" id="IPR036812">
    <property type="entry name" value="NAD(P)_OxRdtase_dom_sf"/>
</dbReference>
<evidence type="ECO:0000313" key="11">
    <source>
        <dbReference type="Proteomes" id="UP000549394"/>
    </source>
</evidence>
<dbReference type="SUPFAM" id="SSF51430">
    <property type="entry name" value="NAD(P)-linked oxidoreductase"/>
    <property type="match status" value="1"/>
</dbReference>
<comment type="similarity">
    <text evidence="2">Belongs to the aldo/keto reductase family. Glutamate--cysteine ligase light chain subfamily.</text>
</comment>
<protein>
    <recommendedName>
        <fullName evidence="7">GCS light chain</fullName>
    </recommendedName>
    <alternativeName>
        <fullName evidence="5">Gamma-ECS regulatory subunit</fullName>
    </alternativeName>
    <alternativeName>
        <fullName evidence="8">Gamma-glutamylcysteine synthetase regulatory subunit</fullName>
    </alternativeName>
    <alternativeName>
        <fullName evidence="6">Glutamate--cysteine ligase modifier subunit</fullName>
    </alternativeName>
</protein>
<evidence type="ECO:0000256" key="1">
    <source>
        <dbReference type="ARBA" id="ARBA00005006"/>
    </source>
</evidence>
<evidence type="ECO:0000256" key="5">
    <source>
        <dbReference type="ARBA" id="ARBA00030406"/>
    </source>
</evidence>
<sequence length="271" mass="31162">MEESSSTFPKASEIFIHTGNIVNWNRLSKRIQQTPKEELADCIKHSLHEWLKTSDKDDLQYIEKLSINTSTEKLSLEDRSNFKITVKLFMNQANPNSLDEAIQDVMTELGIKTIETVLVALPEKLFTFENIENMWTKLEEYVDENKIFSIGFSDLDTDELERLYNTAKIKPTVNQVNLDSCCEMPTEMVNFAKEHDITLLTHNDPTDIITNSALQQIIRSESTERDGAGWQATYTTRYSVLIKSRGIIHSKGYLLKGKKGWYEKEEVVLSV</sequence>
<comment type="caution">
    <text evidence="10">The sequence shown here is derived from an EMBL/GenBank/DDBJ whole genome shotgun (WGS) entry which is preliminary data.</text>
</comment>
<dbReference type="EMBL" id="CAJFCJ010000006">
    <property type="protein sequence ID" value="CAD5116730.1"/>
    <property type="molecule type" value="Genomic_DNA"/>
</dbReference>
<keyword evidence="11" id="KW-1185">Reference proteome</keyword>
<proteinExistence type="inferred from homology"/>
<dbReference type="InterPro" id="IPR023210">
    <property type="entry name" value="NADP_OxRdtase_dom"/>
</dbReference>
<evidence type="ECO:0000256" key="8">
    <source>
        <dbReference type="ARBA" id="ARBA00032926"/>
    </source>
</evidence>
<dbReference type="InterPro" id="IPR032963">
    <property type="entry name" value="Gclm"/>
</dbReference>
<dbReference type="OrthoDB" id="5596051at2759"/>
<dbReference type="GO" id="GO:0035226">
    <property type="term" value="F:glutamate-cysteine ligase catalytic subunit binding"/>
    <property type="evidence" value="ECO:0007669"/>
    <property type="project" value="InterPro"/>
</dbReference>
<name>A0A7I8VKC0_9ANNE</name>
<evidence type="ECO:0000256" key="6">
    <source>
        <dbReference type="ARBA" id="ARBA00031154"/>
    </source>
</evidence>
<organism evidence="10 11">
    <name type="scientific">Dimorphilus gyrociliatus</name>
    <dbReference type="NCBI Taxonomy" id="2664684"/>
    <lineage>
        <taxon>Eukaryota</taxon>
        <taxon>Metazoa</taxon>
        <taxon>Spiralia</taxon>
        <taxon>Lophotrochozoa</taxon>
        <taxon>Annelida</taxon>
        <taxon>Polychaeta</taxon>
        <taxon>Polychaeta incertae sedis</taxon>
        <taxon>Dinophilidae</taxon>
        <taxon>Dimorphilus</taxon>
    </lineage>
</organism>
<dbReference type="PANTHER" id="PTHR13295">
    <property type="entry name" value="GLUTAMATE CYSTEINE LIGASE REGULATORY SUBUNIT"/>
    <property type="match status" value="1"/>
</dbReference>
<dbReference type="Proteomes" id="UP000549394">
    <property type="component" value="Unassembled WGS sequence"/>
</dbReference>
<evidence type="ECO:0000256" key="4">
    <source>
        <dbReference type="ARBA" id="ARBA00022684"/>
    </source>
</evidence>
<reference evidence="10 11" key="1">
    <citation type="submission" date="2020-08" db="EMBL/GenBank/DDBJ databases">
        <authorList>
            <person name="Hejnol A."/>
        </authorList>
    </citation>
    <scope>NUCLEOTIDE SEQUENCE [LARGE SCALE GENOMIC DNA]</scope>
</reference>
<evidence type="ECO:0000259" key="9">
    <source>
        <dbReference type="Pfam" id="PF00248"/>
    </source>
</evidence>
<keyword evidence="4" id="KW-0317">Glutathione biosynthesis</keyword>
<dbReference type="GO" id="GO:0017109">
    <property type="term" value="C:glutamate-cysteine ligase complex"/>
    <property type="evidence" value="ECO:0007669"/>
    <property type="project" value="TreeGrafter"/>
</dbReference>
<dbReference type="GO" id="GO:0030234">
    <property type="term" value="F:enzyme regulator activity"/>
    <property type="evidence" value="ECO:0007669"/>
    <property type="project" value="TreeGrafter"/>
</dbReference>
<evidence type="ECO:0000256" key="3">
    <source>
        <dbReference type="ARBA" id="ARBA00011532"/>
    </source>
</evidence>
<dbReference type="Gene3D" id="3.20.20.100">
    <property type="entry name" value="NADP-dependent oxidoreductase domain"/>
    <property type="match status" value="1"/>
</dbReference>
<comment type="subunit">
    <text evidence="3">Heterodimer of a catalytic heavy chain and a regulatory light chain.</text>
</comment>
<evidence type="ECO:0000313" key="10">
    <source>
        <dbReference type="EMBL" id="CAD5116730.1"/>
    </source>
</evidence>